<evidence type="ECO:0000256" key="1">
    <source>
        <dbReference type="SAM" id="MobiDB-lite"/>
    </source>
</evidence>
<feature type="compositionally biased region" description="Pro residues" evidence="1">
    <location>
        <begin position="275"/>
        <end position="294"/>
    </location>
</feature>
<feature type="transmembrane region" description="Helical" evidence="2">
    <location>
        <begin position="1180"/>
        <end position="1207"/>
    </location>
</feature>
<feature type="region of interest" description="Disordered" evidence="1">
    <location>
        <begin position="832"/>
        <end position="859"/>
    </location>
</feature>
<feature type="region of interest" description="Disordered" evidence="1">
    <location>
        <begin position="1243"/>
        <end position="1278"/>
    </location>
</feature>
<reference evidence="3 4" key="1">
    <citation type="submission" date="2016-02" db="EMBL/GenBank/DDBJ databases">
        <title>Genome analysis of coral dinoflagellate symbionts highlights evolutionary adaptations to a symbiotic lifestyle.</title>
        <authorList>
            <person name="Aranda M."/>
            <person name="Li Y."/>
            <person name="Liew Y.J."/>
            <person name="Baumgarten S."/>
            <person name="Simakov O."/>
            <person name="Wilson M."/>
            <person name="Piel J."/>
            <person name="Ashoor H."/>
            <person name="Bougouffa S."/>
            <person name="Bajic V.B."/>
            <person name="Ryu T."/>
            <person name="Ravasi T."/>
            <person name="Bayer T."/>
            <person name="Micklem G."/>
            <person name="Kim H."/>
            <person name="Bhak J."/>
            <person name="Lajeunesse T.C."/>
            <person name="Voolstra C.R."/>
        </authorList>
    </citation>
    <scope>NUCLEOTIDE SEQUENCE [LARGE SCALE GENOMIC DNA]</scope>
    <source>
        <strain evidence="3 4">CCMP2467</strain>
    </source>
</reference>
<proteinExistence type="predicted"/>
<dbReference type="Proteomes" id="UP000186817">
    <property type="component" value="Unassembled WGS sequence"/>
</dbReference>
<feature type="region of interest" description="Disordered" evidence="1">
    <location>
        <begin position="199"/>
        <end position="219"/>
    </location>
</feature>
<evidence type="ECO:0000256" key="2">
    <source>
        <dbReference type="SAM" id="Phobius"/>
    </source>
</evidence>
<feature type="region of interest" description="Disordered" evidence="1">
    <location>
        <begin position="47"/>
        <end position="69"/>
    </location>
</feature>
<feature type="region of interest" description="Disordered" evidence="1">
    <location>
        <begin position="1100"/>
        <end position="1122"/>
    </location>
</feature>
<evidence type="ECO:0000313" key="3">
    <source>
        <dbReference type="EMBL" id="OLQ14687.1"/>
    </source>
</evidence>
<name>A0A1Q9F4V9_SYMMI</name>
<protein>
    <submittedName>
        <fullName evidence="3">Uncharacterized protein</fullName>
    </submittedName>
</protein>
<feature type="region of interest" description="Disordered" evidence="1">
    <location>
        <begin position="124"/>
        <end position="157"/>
    </location>
</feature>
<accession>A0A1Q9F4V9</accession>
<dbReference type="OrthoDB" id="435913at2759"/>
<dbReference type="EMBL" id="LSRX01000012">
    <property type="protein sequence ID" value="OLQ14687.1"/>
    <property type="molecule type" value="Genomic_DNA"/>
</dbReference>
<feature type="compositionally biased region" description="Basic residues" evidence="1">
    <location>
        <begin position="124"/>
        <end position="133"/>
    </location>
</feature>
<feature type="compositionally biased region" description="Polar residues" evidence="1">
    <location>
        <begin position="1243"/>
        <end position="1263"/>
    </location>
</feature>
<feature type="compositionally biased region" description="Acidic residues" evidence="1">
    <location>
        <begin position="1267"/>
        <end position="1278"/>
    </location>
</feature>
<sequence length="1450" mass="153581">MTGAVREGALSTWFEGLAAEPELNQLELRKLGQDTLSSLVLDAEFGTSTPRLGPASEPRSLNSAASIRRPDSRLPSIRRAFGRRTRKALLESCPPCTRDLSDVSVDKISEDLQRVRLDLAAVKAGKHLQRQQGRHQSAEKPTGRARTLRPKDPGAEEHGRYLAKLKGIAAELLTAFDANADGLLDVQEAGKLFRRLAGRKSQGTHAPTPVERGALSQLQGGSGLGESELVRLVHLGGGALGHVSQTQGRYCADHRPFSRPEAVTCRLPDTEEVPAKPPPPGPRPPAKFGEPPPWQSRARVLQGPLRGRKSHREQLRNELRCQPGPPAGSALNDNVVLAQVGKAVRDGDASALSSLVKANSLWAEPNPSVISMELQQKLATGCYRFPLLFTAAYSGAHAVWQLLLREISSQPQALTQDVEGWTLPMVLCVAPPAPFSQKDSKKLLCNLLEVVGQEAHKRRSLLAQCLLLPQDDRWEGDAAVQPLHLLLERENWSELVAFLVEAGGGFPHDEAQPRMALVSTVLAERGLLGDFLAACAQGGDVPRPQTQAFAGLYLGILKNCVPWVQCLSALQALLKAGLAPSEPLTPSRETWPLHAAGRHNCRAAAQVLLVAKADPFVRNARGQTALDVAKANRSWATAALIRRAAQSDRASDGLILRVAHALAKHVEDVHAERVAADINLVANALVTHLEDIEAQKDLVASALVTHLEAVDARKAAEGASDIDLQEDAATKIVANALAGLLGAFSDESSRRESIPEHEAVESDHTDAANVQTVARILAGLVTAAESDVGSLMGQLEDAASDSLQHEAVESEHTDDANVETVARVLAGLVTSAESDVGSQEEAASDSIQHEAVESEHTDDANVQTVACVLAGLLSAAEPDVGSLMEGGRDSIQHEAVESEHTDDANVQTVARVLAGLVTAAQRDVGPLVQVEEATHDSLQKEATASARADVARVVAGLVTAAESDVGSLVQVEAVESEHTDDANVQTVARVLAGLVTAAQRDVGPLVQVEAGSCAEFLFFCQSFATKLKEATHDSLQKEATESARADVARVVAGLVTAAESDVGSLVQVEAVESEHTDDANVQTVARVLAGLVMVAESKDAGESSRRVSEQEEPVERSGNTEDLKAWSSFDEQSAVAEVVDAVEVSMLSRQHEVGLFTGRGGQEVVAQMTCTLQRQAAQHFAVLILCPAIAAIAMIVGFLVLGASVLAGATSPDKAAQLSEAVALDACPEGTCALHALQQNSTALPGNSTKEKSTVNPASASAKTTEEEHEDGDSIDPEGDLLGAENFAAVKVAAGWSQGGDKVWGSGRGIEDVNGGNVGYYNNGMDAAHARCGGSHCALIVNPPGHRSINQFHIHFVHYAGYGSNLKHKLEKRVCGKSGWRSGGLPCHGKAIFVSGWPNVFSVAMGGGGMRHASVIAWPSSCGHKGTIIELAYGCSIEHQIRGDYNPAYR</sequence>
<evidence type="ECO:0000313" key="4">
    <source>
        <dbReference type="Proteomes" id="UP000186817"/>
    </source>
</evidence>
<keyword evidence="2" id="KW-0812">Transmembrane</keyword>
<feature type="region of interest" description="Disordered" evidence="1">
    <location>
        <begin position="264"/>
        <end position="297"/>
    </location>
</feature>
<comment type="caution">
    <text evidence="3">The sequence shown here is derived from an EMBL/GenBank/DDBJ whole genome shotgun (WGS) entry which is preliminary data.</text>
</comment>
<dbReference type="InterPro" id="IPR036770">
    <property type="entry name" value="Ankyrin_rpt-contain_sf"/>
</dbReference>
<keyword evidence="2" id="KW-1133">Transmembrane helix</keyword>
<organism evidence="3 4">
    <name type="scientific">Symbiodinium microadriaticum</name>
    <name type="common">Dinoflagellate</name>
    <name type="synonym">Zooxanthella microadriatica</name>
    <dbReference type="NCBI Taxonomy" id="2951"/>
    <lineage>
        <taxon>Eukaryota</taxon>
        <taxon>Sar</taxon>
        <taxon>Alveolata</taxon>
        <taxon>Dinophyceae</taxon>
        <taxon>Suessiales</taxon>
        <taxon>Symbiodiniaceae</taxon>
        <taxon>Symbiodinium</taxon>
    </lineage>
</organism>
<gene>
    <name evidence="3" type="ORF">AK812_SmicGene1125</name>
</gene>
<dbReference type="SUPFAM" id="SSF48403">
    <property type="entry name" value="Ankyrin repeat"/>
    <property type="match status" value="1"/>
</dbReference>
<keyword evidence="4" id="KW-1185">Reference proteome</keyword>
<feature type="compositionally biased region" description="Basic and acidic residues" evidence="1">
    <location>
        <begin position="847"/>
        <end position="859"/>
    </location>
</feature>
<dbReference type="Gene3D" id="1.25.40.20">
    <property type="entry name" value="Ankyrin repeat-containing domain"/>
    <property type="match status" value="1"/>
</dbReference>
<keyword evidence="2" id="KW-0472">Membrane</keyword>